<reference evidence="1 2" key="1">
    <citation type="submission" date="2024-10" db="EMBL/GenBank/DDBJ databases">
        <title>The Natural Products Discovery Center: Release of the First 8490 Sequenced Strains for Exploring Actinobacteria Biosynthetic Diversity.</title>
        <authorList>
            <person name="Kalkreuter E."/>
            <person name="Kautsar S.A."/>
            <person name="Yang D."/>
            <person name="Bader C.D."/>
            <person name="Teijaro C.N."/>
            <person name="Fluegel L."/>
            <person name="Davis C.M."/>
            <person name="Simpson J.R."/>
            <person name="Lauterbach L."/>
            <person name="Steele A.D."/>
            <person name="Gui C."/>
            <person name="Meng S."/>
            <person name="Li G."/>
            <person name="Viehrig K."/>
            <person name="Ye F."/>
            <person name="Su P."/>
            <person name="Kiefer A.F."/>
            <person name="Nichols A."/>
            <person name="Cepeda A.J."/>
            <person name="Yan W."/>
            <person name="Fan B."/>
            <person name="Jiang Y."/>
            <person name="Adhikari A."/>
            <person name="Zheng C.-J."/>
            <person name="Schuster L."/>
            <person name="Cowan T.M."/>
            <person name="Smanski M.J."/>
            <person name="Chevrette M.G."/>
            <person name="De Carvalho L.P.S."/>
            <person name="Shen B."/>
        </authorList>
    </citation>
    <scope>NUCLEOTIDE SEQUENCE [LARGE SCALE GENOMIC DNA]</scope>
    <source>
        <strain evidence="1 2">NPDC049639</strain>
    </source>
</reference>
<dbReference type="EMBL" id="JBITLV010000010">
    <property type="protein sequence ID" value="MFI7589841.1"/>
    <property type="molecule type" value="Genomic_DNA"/>
</dbReference>
<proteinExistence type="predicted"/>
<dbReference type="SUPFAM" id="SSF51445">
    <property type="entry name" value="(Trans)glycosidases"/>
    <property type="match status" value="1"/>
</dbReference>
<gene>
    <name evidence="1" type="ORF">ACIB24_22450</name>
</gene>
<dbReference type="Gene3D" id="3.20.20.80">
    <property type="entry name" value="Glycosidases"/>
    <property type="match status" value="1"/>
</dbReference>
<dbReference type="InterPro" id="IPR055151">
    <property type="entry name" value="GH113"/>
</dbReference>
<dbReference type="CDD" id="cd19608">
    <property type="entry name" value="GH113_mannanase-like"/>
    <property type="match status" value="1"/>
</dbReference>
<organism evidence="1 2">
    <name type="scientific">Spongisporangium articulatum</name>
    <dbReference type="NCBI Taxonomy" id="3362603"/>
    <lineage>
        <taxon>Bacteria</taxon>
        <taxon>Bacillati</taxon>
        <taxon>Actinomycetota</taxon>
        <taxon>Actinomycetes</taxon>
        <taxon>Kineosporiales</taxon>
        <taxon>Kineosporiaceae</taxon>
        <taxon>Spongisporangium</taxon>
    </lineage>
</organism>
<evidence type="ECO:0000313" key="1">
    <source>
        <dbReference type="EMBL" id="MFI7589841.1"/>
    </source>
</evidence>
<dbReference type="InterPro" id="IPR017853">
    <property type="entry name" value="GH"/>
</dbReference>
<protein>
    <submittedName>
        <fullName evidence="1">Glycoside hydrolase family 113</fullName>
    </submittedName>
</protein>
<dbReference type="RefSeq" id="WP_398284442.1">
    <property type="nucleotide sequence ID" value="NZ_JBITLV010000010.1"/>
</dbReference>
<dbReference type="Proteomes" id="UP001612915">
    <property type="component" value="Unassembled WGS sequence"/>
</dbReference>
<name>A0ABW8ATX0_9ACTN</name>
<sequence length="393" mass="43370">MLGRLMLLPAAVVSVVVAVPFVWGDHPVTLSAVTGPAKDVASSLGVRIGTDHPDLAGVVKVQPKPTPPPGPRVENPWRPGDVQRGIQVYWKDDGASAAVVAKRARTTVDYVVGLHANALSVSFPFYTKNRWSSRVGPRTGTPSAQRMQILVEEARKAGLRVTLRPILDEKSLDPPVGWRGNIKPKSPSDWFNSYLAMLWPYLGLAEREGVATVSFGTELNSMERSGYWKWLVKSARKRFSGELAYDANWDSYALRLKPPKADVHGVDAYFPAYVDADADVKDLVTSWNRWLDKHSKGKLPDILFSEVGIGTWSGAYTKPSSFSPHGSYDPTIQPTWYEAVCRVTKDRRVGGIYFWKVDFGDGAHTKIPTERGHLDFTGYPASEGAIRACFDSL</sequence>
<evidence type="ECO:0000313" key="2">
    <source>
        <dbReference type="Proteomes" id="UP001612915"/>
    </source>
</evidence>
<keyword evidence="1" id="KW-0378">Hydrolase</keyword>
<keyword evidence="2" id="KW-1185">Reference proteome</keyword>
<accession>A0ABW8ATX0</accession>
<dbReference type="Pfam" id="PF22612">
    <property type="entry name" value="GH113"/>
    <property type="match status" value="1"/>
</dbReference>
<dbReference type="GO" id="GO:0016787">
    <property type="term" value="F:hydrolase activity"/>
    <property type="evidence" value="ECO:0007669"/>
    <property type="project" value="UniProtKB-KW"/>
</dbReference>
<comment type="caution">
    <text evidence="1">The sequence shown here is derived from an EMBL/GenBank/DDBJ whole genome shotgun (WGS) entry which is preliminary data.</text>
</comment>